<evidence type="ECO:0000256" key="5">
    <source>
        <dbReference type="ARBA" id="ARBA00023134"/>
    </source>
</evidence>
<sequence length="685" mass="79188">MGRTQKQNGTVGRTLVRSKHKKKERHYSERHKEEPVGADEARYNKLHSIIEQNDLQSFLHQASESNRDFTAERGSVTFVVNDETQTFVMSEAGDSLVLQTLSEEEIARRAKEMRNVILPIPRRPKWSKTMTKQELDASEKKSFLKWRKKVGKREEELDATVTPYEKNLEVWRQLWRVIERSHVVVQIVDCRNPLLFRSLDLEKYVQQVSPNKRNVLLMNKADLLTERQRFHWAKYFAKNNVKAIFFSAALEQAQINDNTVQTREEMIREQEEMINNFDETTFVDPSDQDATHIFTKVELLFYFKSLIIEIRKMQPSTGYDQLTSTDANRVVVGLVGYPNVGKSSTVNVLCGKKRVAVGATPGKTKHLQTLPLGKNILLADCPGLVFPSVAITKEEMVLDGILPIDQLREHRSPVALLCKRIPKRVFELTYGLDFEKLKRDQEREDARLRAIQGDVPENDYGLVVERDSDDEEEPKPEDDGKYITCDQLLNAYAISKGLMSQKGVPNHPMASRNILKEYVAGKLLYCHRPPREDSSRVSKANHIDKNEVVEEEPLPEEEEEEEEVLGEDEAMEDDDEYFTESDEEDQDNENNHQDQEEVDEYAADEFNVNNVHLENLLLKEEELYNKEEAKRKRRLEKGLPIVDEQELVEPEGTMLVSKPATLDSLVKNLTPKQQKRKFATLKKFM</sequence>
<dbReference type="InterPro" id="IPR043358">
    <property type="entry name" value="GNL1-like"/>
</dbReference>
<dbReference type="Gene3D" id="3.40.50.300">
    <property type="entry name" value="P-loop containing nucleotide triphosphate hydrolases"/>
    <property type="match status" value="1"/>
</dbReference>
<feature type="region of interest" description="Disordered" evidence="6">
    <location>
        <begin position="1"/>
        <end position="39"/>
    </location>
</feature>
<evidence type="ECO:0000313" key="8">
    <source>
        <dbReference type="EMBL" id="KAL0476916.1"/>
    </source>
</evidence>
<feature type="compositionally biased region" description="Basic residues" evidence="6">
    <location>
        <begin position="16"/>
        <end position="25"/>
    </location>
</feature>
<keyword evidence="9" id="KW-1185">Reference proteome</keyword>
<evidence type="ECO:0000256" key="6">
    <source>
        <dbReference type="SAM" id="MobiDB-lite"/>
    </source>
</evidence>
<dbReference type="GO" id="GO:0005829">
    <property type="term" value="C:cytosol"/>
    <property type="evidence" value="ECO:0007669"/>
    <property type="project" value="TreeGrafter"/>
</dbReference>
<dbReference type="AlphaFoldDB" id="A0AAW2YIR3"/>
<name>A0AAW2YIR3_9EUKA</name>
<comment type="caution">
    <text evidence="8">The sequence shown here is derived from an EMBL/GenBank/DDBJ whole genome shotgun (WGS) entry which is preliminary data.</text>
</comment>
<feature type="region of interest" description="Disordered" evidence="6">
    <location>
        <begin position="529"/>
        <end position="604"/>
    </location>
</feature>
<reference evidence="8 9" key="1">
    <citation type="submission" date="2024-03" db="EMBL/GenBank/DDBJ databases">
        <title>The Acrasis kona genome and developmental transcriptomes reveal deep origins of eukaryotic multicellular pathways.</title>
        <authorList>
            <person name="Sheikh S."/>
            <person name="Fu C.-J."/>
            <person name="Brown M.W."/>
            <person name="Baldauf S.L."/>
        </authorList>
    </citation>
    <scope>NUCLEOTIDE SEQUENCE [LARGE SCALE GENOMIC DNA]</scope>
    <source>
        <strain evidence="8 9">ATCC MYA-3509</strain>
    </source>
</reference>
<dbReference type="GO" id="GO:0005525">
    <property type="term" value="F:GTP binding"/>
    <property type="evidence" value="ECO:0007669"/>
    <property type="project" value="UniProtKB-KW"/>
</dbReference>
<evidence type="ECO:0000313" key="9">
    <source>
        <dbReference type="Proteomes" id="UP001431209"/>
    </source>
</evidence>
<evidence type="ECO:0000259" key="7">
    <source>
        <dbReference type="PROSITE" id="PS51721"/>
    </source>
</evidence>
<feature type="region of interest" description="Disordered" evidence="6">
    <location>
        <begin position="459"/>
        <end position="481"/>
    </location>
</feature>
<evidence type="ECO:0000256" key="3">
    <source>
        <dbReference type="ARBA" id="ARBA00022741"/>
    </source>
</evidence>
<gene>
    <name evidence="8" type="ORF">AKO1_006488</name>
</gene>
<feature type="compositionally biased region" description="Basic and acidic residues" evidence="6">
    <location>
        <begin position="26"/>
        <end position="39"/>
    </location>
</feature>
<feature type="domain" description="CP-type G" evidence="7">
    <location>
        <begin position="171"/>
        <end position="387"/>
    </location>
</feature>
<dbReference type="InterPro" id="IPR030378">
    <property type="entry name" value="G_CP_dom"/>
</dbReference>
<comment type="subcellular location">
    <subcellularLocation>
        <location evidence="1">Cytoplasm</location>
    </subcellularLocation>
</comment>
<dbReference type="GO" id="GO:0003924">
    <property type="term" value="F:GTPase activity"/>
    <property type="evidence" value="ECO:0007669"/>
    <property type="project" value="InterPro"/>
</dbReference>
<feature type="compositionally biased region" description="Basic and acidic residues" evidence="6">
    <location>
        <begin position="529"/>
        <end position="548"/>
    </location>
</feature>
<dbReference type="InterPro" id="IPR027417">
    <property type="entry name" value="P-loop_NTPase"/>
</dbReference>
<dbReference type="SUPFAM" id="SSF52540">
    <property type="entry name" value="P-loop containing nucleoside triphosphate hydrolases"/>
    <property type="match status" value="1"/>
</dbReference>
<evidence type="ECO:0000256" key="4">
    <source>
        <dbReference type="ARBA" id="ARBA00022801"/>
    </source>
</evidence>
<dbReference type="CDD" id="cd01857">
    <property type="entry name" value="HSR1_MMR1"/>
    <property type="match status" value="1"/>
</dbReference>
<feature type="compositionally biased region" description="Polar residues" evidence="6">
    <location>
        <begin position="1"/>
        <end position="11"/>
    </location>
</feature>
<dbReference type="InterPro" id="IPR006073">
    <property type="entry name" value="GTP-bd"/>
</dbReference>
<keyword evidence="5" id="KW-0342">GTP-binding</keyword>
<dbReference type="PROSITE" id="PS51721">
    <property type="entry name" value="G_CP"/>
    <property type="match status" value="1"/>
</dbReference>
<protein>
    <submittedName>
        <fullName evidence="8">Large subunit GTPase LSG1</fullName>
    </submittedName>
</protein>
<organism evidence="8 9">
    <name type="scientific">Acrasis kona</name>
    <dbReference type="NCBI Taxonomy" id="1008807"/>
    <lineage>
        <taxon>Eukaryota</taxon>
        <taxon>Discoba</taxon>
        <taxon>Heterolobosea</taxon>
        <taxon>Tetramitia</taxon>
        <taxon>Eutetramitia</taxon>
        <taxon>Acrasidae</taxon>
        <taxon>Acrasis</taxon>
    </lineage>
</organism>
<proteinExistence type="predicted"/>
<accession>A0AAW2YIR3</accession>
<keyword evidence="2" id="KW-0963">Cytoplasm</keyword>
<evidence type="ECO:0000256" key="2">
    <source>
        <dbReference type="ARBA" id="ARBA00022490"/>
    </source>
</evidence>
<keyword evidence="4" id="KW-0378">Hydrolase</keyword>
<dbReference type="Pfam" id="PF01926">
    <property type="entry name" value="MMR_HSR1"/>
    <property type="match status" value="1"/>
</dbReference>
<evidence type="ECO:0000256" key="1">
    <source>
        <dbReference type="ARBA" id="ARBA00004496"/>
    </source>
</evidence>
<dbReference type="PANTHER" id="PTHR45709">
    <property type="entry name" value="LARGE SUBUNIT GTPASE 1 HOMOLOG-RELATED"/>
    <property type="match status" value="1"/>
</dbReference>
<keyword evidence="3" id="KW-0547">Nucleotide-binding</keyword>
<feature type="compositionally biased region" description="Acidic residues" evidence="6">
    <location>
        <begin position="467"/>
        <end position="476"/>
    </location>
</feature>
<dbReference type="PANTHER" id="PTHR45709:SF2">
    <property type="entry name" value="LARGE SUBUNIT GTPASE 1 HOMOLOG"/>
    <property type="match status" value="1"/>
</dbReference>
<dbReference type="Proteomes" id="UP001431209">
    <property type="component" value="Unassembled WGS sequence"/>
</dbReference>
<feature type="compositionally biased region" description="Acidic residues" evidence="6">
    <location>
        <begin position="549"/>
        <end position="588"/>
    </location>
</feature>
<dbReference type="EMBL" id="JAOPGA020000117">
    <property type="protein sequence ID" value="KAL0476916.1"/>
    <property type="molecule type" value="Genomic_DNA"/>
</dbReference>